<sequence>MAGAMRTQTQQGVPLLLVDDDGPALSTPEDALALVARTYDGDVGTIVVPVGRLDPEFFRLRSGIAGEFVQKLVNYGKRLVIVGDVTEQVSASSALHDFVVESNRGDHLWFAATLDALDARLDESATATDPGSDGGVEPTPGPAR</sequence>
<evidence type="ECO:0000259" key="2">
    <source>
        <dbReference type="Pfam" id="PF13788"/>
    </source>
</evidence>
<dbReference type="EMBL" id="CP047186">
    <property type="protein sequence ID" value="QHC54650.1"/>
    <property type="molecule type" value="Genomic_DNA"/>
</dbReference>
<protein>
    <submittedName>
        <fullName evidence="3">DUF4180 domain-containing protein</fullName>
    </submittedName>
</protein>
<feature type="domain" description="DUF4180" evidence="2">
    <location>
        <begin position="11"/>
        <end position="121"/>
    </location>
</feature>
<organism evidence="3 4">
    <name type="scientific">Rathayibacter tanaceti</name>
    <dbReference type="NCBI Taxonomy" id="1671680"/>
    <lineage>
        <taxon>Bacteria</taxon>
        <taxon>Bacillati</taxon>
        <taxon>Actinomycetota</taxon>
        <taxon>Actinomycetes</taxon>
        <taxon>Micrococcales</taxon>
        <taxon>Microbacteriaceae</taxon>
        <taxon>Rathayibacter</taxon>
    </lineage>
</organism>
<accession>A0AAE6V5C5</accession>
<dbReference type="InterPro" id="IPR025438">
    <property type="entry name" value="DUF4180"/>
</dbReference>
<dbReference type="Proteomes" id="UP000465031">
    <property type="component" value="Chromosome"/>
</dbReference>
<dbReference type="AlphaFoldDB" id="A0AAE6V5C5"/>
<proteinExistence type="predicted"/>
<evidence type="ECO:0000313" key="4">
    <source>
        <dbReference type="Proteomes" id="UP000465031"/>
    </source>
</evidence>
<dbReference type="Pfam" id="PF13788">
    <property type="entry name" value="DUF4180"/>
    <property type="match status" value="1"/>
</dbReference>
<reference evidence="4" key="1">
    <citation type="submission" date="2019-12" db="EMBL/GenBank/DDBJ databases">
        <title>Complete and draft genome sequences of new strains and members of some known species of the genus Rathayibacter isolated from plants.</title>
        <authorList>
            <person name="Tarlachkov S.V."/>
            <person name="Starodumova I.P."/>
            <person name="Dorofeeva L.V."/>
            <person name="Prisyazhnaya N.V."/>
            <person name="Leyn S."/>
            <person name="Zlamal J."/>
            <person name="Elan M."/>
            <person name="Osterman A.L."/>
            <person name="Nadler S."/>
            <person name="Subbotin S.A."/>
            <person name="Evtushenko L.I."/>
        </authorList>
    </citation>
    <scope>NUCLEOTIDE SEQUENCE [LARGE SCALE GENOMIC DNA]</scope>
    <source>
        <strain evidence="4">VKM Ac-2761</strain>
    </source>
</reference>
<evidence type="ECO:0000313" key="3">
    <source>
        <dbReference type="EMBL" id="QHC54650.1"/>
    </source>
</evidence>
<dbReference type="KEGG" id="rte:GSU10_02600"/>
<name>A0AAE6V5C5_9MICO</name>
<evidence type="ECO:0000256" key="1">
    <source>
        <dbReference type="SAM" id="MobiDB-lite"/>
    </source>
</evidence>
<feature type="region of interest" description="Disordered" evidence="1">
    <location>
        <begin position="124"/>
        <end position="144"/>
    </location>
</feature>
<gene>
    <name evidence="3" type="ORF">GSU10_02600</name>
</gene>